<feature type="transmembrane region" description="Helical" evidence="1">
    <location>
        <begin position="144"/>
        <end position="165"/>
    </location>
</feature>
<feature type="transmembrane region" description="Helical" evidence="1">
    <location>
        <begin position="177"/>
        <end position="202"/>
    </location>
</feature>
<dbReference type="InterPro" id="IPR039447">
    <property type="entry name" value="UreH-like_TM_dom"/>
</dbReference>
<dbReference type="AlphaFoldDB" id="A0A1G9I607"/>
<proteinExistence type="predicted"/>
<dbReference type="STRING" id="392333.SAMN05660860_00038"/>
<dbReference type="Pfam" id="PF13386">
    <property type="entry name" value="DsbD_2"/>
    <property type="match status" value="1"/>
</dbReference>
<keyword evidence="1" id="KW-0812">Transmembrane</keyword>
<dbReference type="EMBL" id="FNGU01000001">
    <property type="protein sequence ID" value="SDL20690.1"/>
    <property type="molecule type" value="Genomic_DNA"/>
</dbReference>
<feature type="transmembrane region" description="Helical" evidence="1">
    <location>
        <begin position="64"/>
        <end position="83"/>
    </location>
</feature>
<feature type="transmembrane region" description="Helical" evidence="1">
    <location>
        <begin position="89"/>
        <end position="114"/>
    </location>
</feature>
<organism evidence="3 4">
    <name type="scientific">Geoalkalibacter ferrihydriticus</name>
    <dbReference type="NCBI Taxonomy" id="392333"/>
    <lineage>
        <taxon>Bacteria</taxon>
        <taxon>Pseudomonadati</taxon>
        <taxon>Thermodesulfobacteriota</taxon>
        <taxon>Desulfuromonadia</taxon>
        <taxon>Desulfuromonadales</taxon>
        <taxon>Geoalkalibacteraceae</taxon>
        <taxon>Geoalkalibacter</taxon>
    </lineage>
</organism>
<evidence type="ECO:0000313" key="4">
    <source>
        <dbReference type="Proteomes" id="UP000182146"/>
    </source>
</evidence>
<keyword evidence="1" id="KW-0472">Membrane</keyword>
<evidence type="ECO:0000256" key="1">
    <source>
        <dbReference type="SAM" id="Phobius"/>
    </source>
</evidence>
<feature type="domain" description="Urease accessory protein UreH-like transmembrane" evidence="2">
    <location>
        <begin position="20"/>
        <end position="224"/>
    </location>
</feature>
<feature type="transmembrane region" description="Helical" evidence="1">
    <location>
        <begin position="16"/>
        <end position="44"/>
    </location>
</feature>
<dbReference type="PANTHER" id="PTHR42208">
    <property type="entry name" value="HEAVY METAL TRANSPORTER-RELATED"/>
    <property type="match status" value="1"/>
</dbReference>
<dbReference type="PANTHER" id="PTHR42208:SF1">
    <property type="entry name" value="HEAVY METAL TRANSPORTER"/>
    <property type="match status" value="1"/>
</dbReference>
<protein>
    <recommendedName>
        <fullName evidence="2">Urease accessory protein UreH-like transmembrane domain-containing protein</fullName>
    </recommendedName>
</protein>
<gene>
    <name evidence="3" type="ORF">SAMN05660860_00038</name>
</gene>
<evidence type="ECO:0000313" key="3">
    <source>
        <dbReference type="EMBL" id="SDL20690.1"/>
    </source>
</evidence>
<dbReference type="RefSeq" id="WP_052446342.1">
    <property type="nucleotide sequence ID" value="NZ_FNGU01000001.1"/>
</dbReference>
<name>A0A1G9I607_9BACT</name>
<accession>A0A1G9I607</accession>
<reference evidence="3 4" key="1">
    <citation type="submission" date="2016-10" db="EMBL/GenBank/DDBJ databases">
        <authorList>
            <person name="de Groot N.N."/>
        </authorList>
    </citation>
    <scope>NUCLEOTIDE SEQUENCE [LARGE SCALE GENOMIC DNA]</scope>
    <source>
        <strain evidence="3 4">DSM 17813</strain>
    </source>
</reference>
<keyword evidence="1" id="KW-1133">Transmembrane helix</keyword>
<dbReference type="Proteomes" id="UP000182146">
    <property type="component" value="Unassembled WGS sequence"/>
</dbReference>
<sequence>MPACCPSEIASSGPLLLSMALVTGLLGSGHCIGMCGGIIAALSLSVRQGGAGLWFQLAYHLGRLTTYGVMGATLGWVGSMVVYTEGFQAASRVILIGADLLLIAAGLATAGLAGRRSPLEIEGMVPTRLIGKAVIRLRRWPPALAALPLGLAFGLLPCGLVYAVALTAAQSADPGRGALLMLAFGLGTVPALMLVGAAAAWLGQRGRRWMMRAAGLTVALMGLYQLLRHLGLLTPH</sequence>
<evidence type="ECO:0000259" key="2">
    <source>
        <dbReference type="Pfam" id="PF13386"/>
    </source>
</evidence>